<dbReference type="EMBL" id="FJUX01000112">
    <property type="protein sequence ID" value="CZT09202.1"/>
    <property type="molecule type" value="Genomic_DNA"/>
</dbReference>
<organism evidence="1 2">
    <name type="scientific">Rhynchosporium agropyri</name>
    <dbReference type="NCBI Taxonomy" id="914238"/>
    <lineage>
        <taxon>Eukaryota</taxon>
        <taxon>Fungi</taxon>
        <taxon>Dikarya</taxon>
        <taxon>Ascomycota</taxon>
        <taxon>Pezizomycotina</taxon>
        <taxon>Leotiomycetes</taxon>
        <taxon>Helotiales</taxon>
        <taxon>Ploettnerulaceae</taxon>
        <taxon>Rhynchosporium</taxon>
    </lineage>
</organism>
<protein>
    <submittedName>
        <fullName evidence="1">Uncharacterized protein</fullName>
    </submittedName>
</protein>
<gene>
    <name evidence="1" type="ORF">RAG0_14043</name>
</gene>
<dbReference type="AlphaFoldDB" id="A0A1E1LFH1"/>
<evidence type="ECO:0000313" key="1">
    <source>
        <dbReference type="EMBL" id="CZT09202.1"/>
    </source>
</evidence>
<dbReference type="Proteomes" id="UP000178912">
    <property type="component" value="Unassembled WGS sequence"/>
</dbReference>
<keyword evidence="2" id="KW-1185">Reference proteome</keyword>
<sequence length="89" mass="9917">MDYVVQRSNLYNIAILAQNAVWFNQPGIVGELSDSPNEILVTRKEMERFGDITQLVILRQLGITAPASELAEFAYSTVRGFASRRTPGT</sequence>
<name>A0A1E1LFH1_9HELO</name>
<proteinExistence type="predicted"/>
<accession>A0A1E1LFH1</accession>
<evidence type="ECO:0000313" key="2">
    <source>
        <dbReference type="Proteomes" id="UP000178912"/>
    </source>
</evidence>
<reference evidence="2" key="1">
    <citation type="submission" date="2016-03" db="EMBL/GenBank/DDBJ databases">
        <authorList>
            <person name="Guldener U."/>
        </authorList>
    </citation>
    <scope>NUCLEOTIDE SEQUENCE [LARGE SCALE GENOMIC DNA]</scope>
    <source>
        <strain evidence="2">04CH-RAC-A.6.1</strain>
    </source>
</reference>